<proteinExistence type="predicted"/>
<dbReference type="InterPro" id="IPR002361">
    <property type="entry name" value="Antenna_alpha_CS"/>
</dbReference>
<gene>
    <name evidence="2" type="ORF">BKP64_13810</name>
</gene>
<dbReference type="OrthoDB" id="9794540at2"/>
<feature type="transmembrane region" description="Helical" evidence="1">
    <location>
        <begin position="130"/>
        <end position="154"/>
    </location>
</feature>
<accession>A0A1D9GNQ9</accession>
<dbReference type="GO" id="GO:0019866">
    <property type="term" value="C:organelle inner membrane"/>
    <property type="evidence" value="ECO:0007669"/>
    <property type="project" value="InterPro"/>
</dbReference>
<feature type="transmembrane region" description="Helical" evidence="1">
    <location>
        <begin position="7"/>
        <end position="25"/>
    </location>
</feature>
<dbReference type="GO" id="GO:0015031">
    <property type="term" value="P:protein transport"/>
    <property type="evidence" value="ECO:0007669"/>
    <property type="project" value="UniProtKB-KW"/>
</dbReference>
<keyword evidence="3" id="KW-1185">Reference proteome</keyword>
<keyword evidence="2" id="KW-0966">Cell projection</keyword>
<dbReference type="EMBL" id="CP017715">
    <property type="protein sequence ID" value="AOY89155.1"/>
    <property type="molecule type" value="Genomic_DNA"/>
</dbReference>
<sequence length="242" mass="26765">MSNPKHTLFWMTIFLAVVAVVGVLIHKPLITAFMANWVFNLLIVGVLIVGIGLTYRQVYVLFPELRWIAQFRTGHSGLSVLQEPRLLKPLARQLGEDSKRDRFSLSTLSLRTVLDGIHSRMDEQREITRYFISLLVFLGLLGTFWGLLGTINAVGEVITNLDMGQGDFGKVFADLQAGLLTPLQGMGTAFSSSLLGLGGSLILGFLDIQAGHAQNRFYDGLEEWLTGVTNLVDFVDEDKHAS</sequence>
<keyword evidence="1" id="KW-0472">Membrane</keyword>
<dbReference type="GO" id="GO:0019684">
    <property type="term" value="P:photosynthesis, light reaction"/>
    <property type="evidence" value="ECO:0007669"/>
    <property type="project" value="InterPro"/>
</dbReference>
<protein>
    <submittedName>
        <fullName evidence="2">Flagellar motor protein MotA</fullName>
    </submittedName>
</protein>
<keyword evidence="1" id="KW-1133">Transmembrane helix</keyword>
<dbReference type="GO" id="GO:0030077">
    <property type="term" value="C:plasma membrane light-harvesting complex"/>
    <property type="evidence" value="ECO:0007669"/>
    <property type="project" value="InterPro"/>
</dbReference>
<reference evidence="2 3" key="1">
    <citation type="submission" date="2016-10" db="EMBL/GenBank/DDBJ databases">
        <title>Marinobacter salinus sp. nov., a moderately halophilic bacterium isolated from a tidal flat environment.</title>
        <authorList>
            <person name="Park S.-J."/>
        </authorList>
    </citation>
    <scope>NUCLEOTIDE SEQUENCE [LARGE SCALE GENOMIC DNA]</scope>
    <source>
        <strain evidence="2 3">Hb8</strain>
    </source>
</reference>
<dbReference type="RefSeq" id="WP_070971218.1">
    <property type="nucleotide sequence ID" value="NZ_CP017715.1"/>
</dbReference>
<dbReference type="AlphaFoldDB" id="A0A1D9GNQ9"/>
<dbReference type="STRING" id="1874317.BKP64_13810"/>
<keyword evidence="2" id="KW-0969">Cilium</keyword>
<dbReference type="KEGG" id="msq:BKP64_13810"/>
<dbReference type="Proteomes" id="UP000177445">
    <property type="component" value="Chromosome"/>
</dbReference>
<organism evidence="2 3">
    <name type="scientific">Marinobacter salinus</name>
    <dbReference type="NCBI Taxonomy" id="1874317"/>
    <lineage>
        <taxon>Bacteria</taxon>
        <taxon>Pseudomonadati</taxon>
        <taxon>Pseudomonadota</taxon>
        <taxon>Gammaproteobacteria</taxon>
        <taxon>Pseudomonadales</taxon>
        <taxon>Marinobacteraceae</taxon>
        <taxon>Marinobacter</taxon>
    </lineage>
</organism>
<keyword evidence="2" id="KW-0282">Flagellum</keyword>
<feature type="transmembrane region" description="Helical" evidence="1">
    <location>
        <begin position="189"/>
        <end position="208"/>
    </location>
</feature>
<name>A0A1D9GNQ9_9GAMM</name>
<dbReference type="PROSITE" id="PS00968">
    <property type="entry name" value="ANTENNA_COMP_ALPHA"/>
    <property type="match status" value="1"/>
</dbReference>
<evidence type="ECO:0000256" key="1">
    <source>
        <dbReference type="SAM" id="Phobius"/>
    </source>
</evidence>
<keyword evidence="1" id="KW-0812">Transmembrane</keyword>
<evidence type="ECO:0000313" key="3">
    <source>
        <dbReference type="Proteomes" id="UP000177445"/>
    </source>
</evidence>
<dbReference type="GO" id="GO:0005886">
    <property type="term" value="C:plasma membrane"/>
    <property type="evidence" value="ECO:0007669"/>
    <property type="project" value="UniProtKB-SubCell"/>
</dbReference>
<feature type="transmembrane region" description="Helical" evidence="1">
    <location>
        <begin position="37"/>
        <end position="62"/>
    </location>
</feature>
<evidence type="ECO:0000313" key="2">
    <source>
        <dbReference type="EMBL" id="AOY89155.1"/>
    </source>
</evidence>